<dbReference type="EMBL" id="FONY01000006">
    <property type="protein sequence ID" value="SFE76598.1"/>
    <property type="molecule type" value="Genomic_DNA"/>
</dbReference>
<dbReference type="OrthoDB" id="636130at2"/>
<dbReference type="Proteomes" id="UP000199513">
    <property type="component" value="Unassembled WGS sequence"/>
</dbReference>
<dbReference type="GO" id="GO:0008324">
    <property type="term" value="F:monoatomic cation transmembrane transporter activity"/>
    <property type="evidence" value="ECO:0007669"/>
    <property type="project" value="InterPro"/>
</dbReference>
<protein>
    <submittedName>
        <fullName evidence="9">Cobalt-zinc-cadmium resistance protein CzcA</fullName>
    </submittedName>
</protein>
<feature type="transmembrane region" description="Helical" evidence="8">
    <location>
        <begin position="341"/>
        <end position="360"/>
    </location>
</feature>
<evidence type="ECO:0000256" key="4">
    <source>
        <dbReference type="ARBA" id="ARBA00022475"/>
    </source>
</evidence>
<dbReference type="Gene3D" id="3.30.70.1430">
    <property type="entry name" value="Multidrug efflux transporter AcrB pore domain"/>
    <property type="match status" value="2"/>
</dbReference>
<feature type="transmembrane region" description="Helical" evidence="8">
    <location>
        <begin position="939"/>
        <end position="961"/>
    </location>
</feature>
<comment type="subcellular location">
    <subcellularLocation>
        <location evidence="1">Cell membrane</location>
        <topology evidence="1">Multi-pass membrane protein</topology>
    </subcellularLocation>
</comment>
<evidence type="ECO:0000256" key="6">
    <source>
        <dbReference type="ARBA" id="ARBA00022989"/>
    </source>
</evidence>
<feature type="transmembrane region" description="Helical" evidence="8">
    <location>
        <begin position="491"/>
        <end position="514"/>
    </location>
</feature>
<dbReference type="InterPro" id="IPR001036">
    <property type="entry name" value="Acrflvin-R"/>
</dbReference>
<evidence type="ECO:0000256" key="3">
    <source>
        <dbReference type="ARBA" id="ARBA00022448"/>
    </source>
</evidence>
<evidence type="ECO:0000256" key="5">
    <source>
        <dbReference type="ARBA" id="ARBA00022692"/>
    </source>
</evidence>
<dbReference type="PANTHER" id="PTHR32063">
    <property type="match status" value="1"/>
</dbReference>
<keyword evidence="10" id="KW-1185">Reference proteome</keyword>
<dbReference type="SUPFAM" id="SSF82714">
    <property type="entry name" value="Multidrug efflux transporter AcrB TolC docking domain, DN and DC subdomains"/>
    <property type="match status" value="2"/>
</dbReference>
<keyword evidence="6 8" id="KW-1133">Transmembrane helix</keyword>
<sequence length="1469" mass="163243">MIDKIIEFSVKRPLTISILVTILIIWGSVSLSNLPIDAVPDVTSNQVDIITNTPSLAPLEMEMFVTAPIEMAMSNIPGLVEIRSISKFGLSVVKVVFTDDTNIYWARQQVFERLEQVANEIPAGVGKPYMGPASTGLGEVFQYIIRPKDPNDKSFSLMEIRTMQDWVIRKQLLGIPGIAEVSGFGGYKKEYQAKINPERMKALNVTVDELFEALSKGNSNTGGAYIEKQNKAFTIRGIGLATSLEEIGYTVVKMNNNIPVLVKDVADVDYGNSIRYGAITYNGLGETVGGIIMMTKGANGNEVITRIKAKMEEIQAKLPEGLVIEPFIDRSKLVNNAIKTVMTNLIEGALIVVLVIIVFLGNWRASLLAASVIPLAMLFAFGWMRYFDVVGNIMSLGAIDFGLLVDPAIIVVETVVLFLANEMSKYSHNNHSSAPSKPMSYKRRQAIIIDAAQEVKKSVVFGGLIILIVYFPILTLEGVEGKMFAPMAKTVGFAILGALILSVTYVPMMSALILRPPKSAHSHGISEVFVQFIYYRLIEPVVKVCLRRNYIAVGAALLILFAGGYGFSKIGGEFIPKLQEGDLVIEVNLPVGTAMTEAINLGDKIQRVLLKEFPDEIERIVSKIGTSEVPVDPMPLEAQEIVVVLKDKKLWKKAHAQEDLADMVSDVMKQFPGIVISVQQPIENRVNELMSGARTDVVVKVYGFNLDTIVAKSNQIISLIKTIEGAVDVQENKIFGLPQINIKYDRKQMAVYGVTVEQMNRAIQLAFAGAIAGTVYENDKRFDLTLRLSSSEREKVENIKNLFVQSSTGVSIPIRELADITEEIGPSEIGHENLKRKSNIGFNVRGRDLESIVKDLMAKVNAEVSLPKGYEIEYGGEFENFSRAKARLGIVVPIALFIIFCLLFASFGKVGDSLLIYTVVPLSAVGGVFALLIRGMNFSISAGVGFIALFGVAVLNGILLVEHFNQLGEMGVIKPEHRVMRGLRERFRPILMTSAVAALGFLPMALSTSVGAEVQKPLASVVIGGLVTTTILTLIVLPTLYCIFKRKRKKEDEEDLSKREKAHVPFSKVMMTLSLLIISTFAFGQQSLSMQEAVNLAIEKNPQIKLADQKIQQQILLKPAAYYIESPELIFEAPTGTAMRPGVMQRIQFPSVYAAQAEAQQNRIGVSEAEKQISANNLAYRVKAAYVNLQFIIEKVNLLRRQDSIYRDIIRVNDVRYRVGQITNLERINGESQYKKILYNLRQAEVELRNTKLQFGLLLGNAADTTKLPNAKLSKMPPLPASYRLLDTTAFAANPILTFNRQIESLNNSLVKVEKRKLLPNLFFGYLNQGSTDINDLSYAPFQNRLRYGISIPIWAWGQRASIRASMKEFEIAQTQTRINTLQLNTEYTNALALYRQADENLNYFENVGLREANEILRDARESYRLGSITYYAYLQNLELAFQIEGNYLETLKNFNQSIIYLQYLKGEQ</sequence>
<dbReference type="PANTHER" id="PTHR32063:SF24">
    <property type="entry name" value="CATION EFFLUX SYSTEM (ACRB_ACRD_ACRF FAMILY)"/>
    <property type="match status" value="1"/>
</dbReference>
<keyword evidence="3" id="KW-0813">Transport</keyword>
<dbReference type="InterPro" id="IPR004763">
    <property type="entry name" value="CusA-like"/>
</dbReference>
<keyword evidence="5 8" id="KW-0812">Transmembrane</keyword>
<dbReference type="GO" id="GO:0005886">
    <property type="term" value="C:plasma membrane"/>
    <property type="evidence" value="ECO:0007669"/>
    <property type="project" value="UniProtKB-SubCell"/>
</dbReference>
<evidence type="ECO:0000256" key="8">
    <source>
        <dbReference type="SAM" id="Phobius"/>
    </source>
</evidence>
<evidence type="ECO:0000256" key="1">
    <source>
        <dbReference type="ARBA" id="ARBA00004651"/>
    </source>
</evidence>
<feature type="transmembrane region" description="Helical" evidence="8">
    <location>
        <begin position="393"/>
        <end position="420"/>
    </location>
</feature>
<organism evidence="9 10">
    <name type="scientific">Thermoflexibacter ruber</name>
    <dbReference type="NCBI Taxonomy" id="1003"/>
    <lineage>
        <taxon>Bacteria</taxon>
        <taxon>Pseudomonadati</taxon>
        <taxon>Bacteroidota</taxon>
        <taxon>Cytophagia</taxon>
        <taxon>Cytophagales</taxon>
        <taxon>Thermoflexibacteraceae</taxon>
        <taxon>Thermoflexibacter</taxon>
    </lineage>
</organism>
<dbReference type="Gene3D" id="1.20.1600.10">
    <property type="entry name" value="Outer membrane efflux proteins (OEP)"/>
    <property type="match status" value="1"/>
</dbReference>
<dbReference type="InterPro" id="IPR027463">
    <property type="entry name" value="AcrB_DN_DC_subdom"/>
</dbReference>
<dbReference type="RefSeq" id="WP_091541104.1">
    <property type="nucleotide sequence ID" value="NZ_FONY01000006.1"/>
</dbReference>
<name>A0A1I2D7V8_9BACT</name>
<dbReference type="SUPFAM" id="SSF82693">
    <property type="entry name" value="Multidrug efflux transporter AcrB pore domain, PN1, PN2, PC1 and PC2 subdomains"/>
    <property type="match status" value="2"/>
</dbReference>
<dbReference type="PRINTS" id="PR00702">
    <property type="entry name" value="ACRIFLAVINRP"/>
</dbReference>
<feature type="transmembrane region" description="Helical" evidence="8">
    <location>
        <begin position="550"/>
        <end position="568"/>
    </location>
</feature>
<dbReference type="SUPFAM" id="SSF56954">
    <property type="entry name" value="Outer membrane efflux proteins (OEP)"/>
    <property type="match status" value="1"/>
</dbReference>
<dbReference type="STRING" id="1003.SAMN04488541_1006106"/>
<dbReference type="SUPFAM" id="SSF82866">
    <property type="entry name" value="Multidrug efflux transporter AcrB transmembrane domain"/>
    <property type="match status" value="2"/>
</dbReference>
<evidence type="ECO:0000313" key="10">
    <source>
        <dbReference type="Proteomes" id="UP000199513"/>
    </source>
</evidence>
<feature type="transmembrane region" description="Helical" evidence="8">
    <location>
        <begin position="1018"/>
        <end position="1044"/>
    </location>
</feature>
<keyword evidence="7 8" id="KW-0472">Membrane</keyword>
<dbReference type="NCBIfam" id="TIGR00914">
    <property type="entry name" value="2A0601"/>
    <property type="match status" value="1"/>
</dbReference>
<feature type="transmembrane region" description="Helical" evidence="8">
    <location>
        <begin position="888"/>
        <end position="907"/>
    </location>
</feature>
<feature type="transmembrane region" description="Helical" evidence="8">
    <location>
        <begin position="459"/>
        <end position="479"/>
    </location>
</feature>
<dbReference type="Gene3D" id="3.30.70.1320">
    <property type="entry name" value="Multidrug efflux transporter AcrB pore domain like"/>
    <property type="match status" value="1"/>
</dbReference>
<dbReference type="Pfam" id="PF00873">
    <property type="entry name" value="ACR_tran"/>
    <property type="match status" value="1"/>
</dbReference>
<keyword evidence="4" id="KW-1003">Cell membrane</keyword>
<accession>A0A1I2D7V8</accession>
<gene>
    <name evidence="9" type="ORF">SAMN04488541_1006106</name>
</gene>
<feature type="transmembrane region" description="Helical" evidence="8">
    <location>
        <begin position="914"/>
        <end position="933"/>
    </location>
</feature>
<feature type="transmembrane region" description="Helical" evidence="8">
    <location>
        <begin position="1065"/>
        <end position="1084"/>
    </location>
</feature>
<proteinExistence type="inferred from homology"/>
<dbReference type="GO" id="GO:0042910">
    <property type="term" value="F:xenobiotic transmembrane transporter activity"/>
    <property type="evidence" value="ECO:0007669"/>
    <property type="project" value="TreeGrafter"/>
</dbReference>
<dbReference type="GO" id="GO:0015562">
    <property type="term" value="F:efflux transmembrane transporter activity"/>
    <property type="evidence" value="ECO:0007669"/>
    <property type="project" value="InterPro"/>
</dbReference>
<reference evidence="9 10" key="1">
    <citation type="submission" date="2016-10" db="EMBL/GenBank/DDBJ databases">
        <authorList>
            <person name="de Groot N.N."/>
        </authorList>
    </citation>
    <scope>NUCLEOTIDE SEQUENCE [LARGE SCALE GENOMIC DNA]</scope>
    <source>
        <strain>GEY</strain>
        <strain evidence="10">DSM 9560</strain>
    </source>
</reference>
<evidence type="ECO:0000256" key="2">
    <source>
        <dbReference type="ARBA" id="ARBA00010942"/>
    </source>
</evidence>
<feature type="transmembrane region" description="Helical" evidence="8">
    <location>
        <begin position="367"/>
        <end position="387"/>
    </location>
</feature>
<feature type="transmembrane region" description="Helical" evidence="8">
    <location>
        <begin position="987"/>
        <end position="1006"/>
    </location>
</feature>
<evidence type="ECO:0000256" key="7">
    <source>
        <dbReference type="ARBA" id="ARBA00023136"/>
    </source>
</evidence>
<comment type="similarity">
    <text evidence="2">Belongs to the resistance-nodulation-cell division (RND) (TC 2.A.6) family.</text>
</comment>
<dbReference type="Gene3D" id="1.20.1640.10">
    <property type="entry name" value="Multidrug efflux transporter AcrB transmembrane domain"/>
    <property type="match status" value="2"/>
</dbReference>
<evidence type="ECO:0000313" key="9">
    <source>
        <dbReference type="EMBL" id="SFE76598.1"/>
    </source>
</evidence>
<dbReference type="Gene3D" id="3.30.70.1440">
    <property type="entry name" value="Multidrug efflux transporter AcrB pore domain"/>
    <property type="match status" value="1"/>
</dbReference>
<feature type="transmembrane region" description="Helical" evidence="8">
    <location>
        <begin position="12"/>
        <end position="29"/>
    </location>
</feature>
<dbReference type="Gene3D" id="3.30.2090.10">
    <property type="entry name" value="Multidrug efflux transporter AcrB TolC docking domain, DN and DC subdomains"/>
    <property type="match status" value="2"/>
</dbReference>